<proteinExistence type="predicted"/>
<evidence type="ECO:0000313" key="1">
    <source>
        <dbReference type="EMBL" id="TKR76643.1"/>
    </source>
</evidence>
<reference evidence="1 2" key="2">
    <citation type="journal article" date="2019" name="G3 (Bethesda)">
        <title>Hybrid Assembly of the Genome of the Entomopathogenic Nematode Steinernema carpocapsae Identifies the X-Chromosome.</title>
        <authorList>
            <person name="Serra L."/>
            <person name="Macchietto M."/>
            <person name="Macias-Munoz A."/>
            <person name="McGill C.J."/>
            <person name="Rodriguez I.M."/>
            <person name="Rodriguez B."/>
            <person name="Murad R."/>
            <person name="Mortazavi A."/>
        </authorList>
    </citation>
    <scope>NUCLEOTIDE SEQUENCE [LARGE SCALE GENOMIC DNA]</scope>
    <source>
        <strain evidence="1 2">ALL</strain>
    </source>
</reference>
<dbReference type="Proteomes" id="UP000298663">
    <property type="component" value="Unassembled WGS sequence"/>
</dbReference>
<comment type="caution">
    <text evidence="1">The sequence shown here is derived from an EMBL/GenBank/DDBJ whole genome shotgun (WGS) entry which is preliminary data.</text>
</comment>
<name>A0A4U5N3A8_STECR</name>
<organism evidence="1 2">
    <name type="scientific">Steinernema carpocapsae</name>
    <name type="common">Entomopathogenic nematode</name>
    <dbReference type="NCBI Taxonomy" id="34508"/>
    <lineage>
        <taxon>Eukaryota</taxon>
        <taxon>Metazoa</taxon>
        <taxon>Ecdysozoa</taxon>
        <taxon>Nematoda</taxon>
        <taxon>Chromadorea</taxon>
        <taxon>Rhabditida</taxon>
        <taxon>Tylenchina</taxon>
        <taxon>Panagrolaimomorpha</taxon>
        <taxon>Strongyloidoidea</taxon>
        <taxon>Steinernematidae</taxon>
        <taxon>Steinernema</taxon>
    </lineage>
</organism>
<dbReference type="AlphaFoldDB" id="A0A4U5N3A8"/>
<reference evidence="1 2" key="1">
    <citation type="journal article" date="2015" name="Genome Biol.">
        <title>Comparative genomics of Steinernema reveals deeply conserved gene regulatory networks.</title>
        <authorList>
            <person name="Dillman A.R."/>
            <person name="Macchietto M."/>
            <person name="Porter C.F."/>
            <person name="Rogers A."/>
            <person name="Williams B."/>
            <person name="Antoshechkin I."/>
            <person name="Lee M.M."/>
            <person name="Goodwin Z."/>
            <person name="Lu X."/>
            <person name="Lewis E.E."/>
            <person name="Goodrich-Blair H."/>
            <person name="Stock S.P."/>
            <person name="Adams B.J."/>
            <person name="Sternberg P.W."/>
            <person name="Mortazavi A."/>
        </authorList>
    </citation>
    <scope>NUCLEOTIDE SEQUENCE [LARGE SCALE GENOMIC DNA]</scope>
    <source>
        <strain evidence="1 2">ALL</strain>
    </source>
</reference>
<evidence type="ECO:0000313" key="2">
    <source>
        <dbReference type="Proteomes" id="UP000298663"/>
    </source>
</evidence>
<sequence length="149" mass="16669">MKHTVQTFLENTDSKLNYTDYESSRIYSRTGTQITPNPRTQGTKHLARLRALATGGVRLLVTDSDNRPYESEAVAGVRSENKQPFALGPRKTTSKTLEIKLNLKCVFKLGQMQPLKQPKTRIQEAAICISQNPSLKTKTPFSESTKKTA</sequence>
<gene>
    <name evidence="1" type="ORF">L596_017754</name>
</gene>
<accession>A0A4U5N3A8</accession>
<dbReference type="EMBL" id="AZBU02000005">
    <property type="protein sequence ID" value="TKR76643.1"/>
    <property type="molecule type" value="Genomic_DNA"/>
</dbReference>
<protein>
    <submittedName>
        <fullName evidence="1">Uncharacterized protein</fullName>
    </submittedName>
</protein>
<keyword evidence="2" id="KW-1185">Reference proteome</keyword>